<dbReference type="PANTHER" id="PTHR28079:SF1">
    <property type="entry name" value="RNA POLYMERASE I-SPECIFIC TRANSCRIPTION INITIATION FACTOR RRN5"/>
    <property type="match status" value="1"/>
</dbReference>
<dbReference type="GO" id="GO:0000182">
    <property type="term" value="F:rDNA binding"/>
    <property type="evidence" value="ECO:0007669"/>
    <property type="project" value="TreeGrafter"/>
</dbReference>
<protein>
    <recommendedName>
        <fullName evidence="5">Myb-like domain-containing protein</fullName>
    </recommendedName>
</protein>
<dbReference type="Proteomes" id="UP001355207">
    <property type="component" value="Chromosome 8"/>
</dbReference>
<feature type="compositionally biased region" description="Acidic residues" evidence="2">
    <location>
        <begin position="752"/>
        <end position="793"/>
    </location>
</feature>
<evidence type="ECO:0000313" key="3">
    <source>
        <dbReference type="EMBL" id="WWC91409.1"/>
    </source>
</evidence>
<name>A0AAX4K1Z6_9TREE</name>
<reference evidence="3 4" key="1">
    <citation type="submission" date="2024-01" db="EMBL/GenBank/DDBJ databases">
        <title>Comparative genomics of Cryptococcus and Kwoniella reveals pathogenesis evolution and contrasting modes of karyotype evolution via chromosome fusion or intercentromeric recombination.</title>
        <authorList>
            <person name="Coelho M.A."/>
            <person name="David-Palma M."/>
            <person name="Shea T."/>
            <person name="Bowers K."/>
            <person name="McGinley-Smith S."/>
            <person name="Mohammad A.W."/>
            <person name="Gnirke A."/>
            <person name="Yurkov A.M."/>
            <person name="Nowrousian M."/>
            <person name="Sun S."/>
            <person name="Cuomo C.A."/>
            <person name="Heitman J."/>
        </authorList>
    </citation>
    <scope>NUCLEOTIDE SEQUENCE [LARGE SCALE GENOMIC DNA]</scope>
    <source>
        <strain evidence="3 4">CBS 6074</strain>
    </source>
</reference>
<keyword evidence="4" id="KW-1185">Reference proteome</keyword>
<feature type="region of interest" description="Disordered" evidence="2">
    <location>
        <begin position="730"/>
        <end position="803"/>
    </location>
</feature>
<organism evidence="3 4">
    <name type="scientific">Kwoniella dendrophila CBS 6074</name>
    <dbReference type="NCBI Taxonomy" id="1295534"/>
    <lineage>
        <taxon>Eukaryota</taxon>
        <taxon>Fungi</taxon>
        <taxon>Dikarya</taxon>
        <taxon>Basidiomycota</taxon>
        <taxon>Agaricomycotina</taxon>
        <taxon>Tremellomycetes</taxon>
        <taxon>Tremellales</taxon>
        <taxon>Cryptococcaceae</taxon>
        <taxon>Kwoniella</taxon>
    </lineage>
</organism>
<dbReference type="GO" id="GO:0001181">
    <property type="term" value="F:RNA polymerase I general transcription initiation factor activity"/>
    <property type="evidence" value="ECO:0007669"/>
    <property type="project" value="TreeGrafter"/>
</dbReference>
<dbReference type="Gene3D" id="1.10.10.60">
    <property type="entry name" value="Homeodomain-like"/>
    <property type="match status" value="1"/>
</dbReference>
<dbReference type="AlphaFoldDB" id="A0AAX4K1Z6"/>
<dbReference type="GO" id="GO:0006361">
    <property type="term" value="P:transcription initiation at RNA polymerase I promoter"/>
    <property type="evidence" value="ECO:0007669"/>
    <property type="project" value="TreeGrafter"/>
</dbReference>
<dbReference type="GO" id="GO:0000500">
    <property type="term" value="C:RNA polymerase I upstream activating factor complex"/>
    <property type="evidence" value="ECO:0007669"/>
    <property type="project" value="InterPro"/>
</dbReference>
<dbReference type="EMBL" id="CP144105">
    <property type="protein sequence ID" value="WWC91409.1"/>
    <property type="molecule type" value="Genomic_DNA"/>
</dbReference>
<gene>
    <name evidence="3" type="ORF">L201_006353</name>
</gene>
<keyword evidence="1" id="KW-0175">Coiled coil</keyword>
<sequence>MNIPNESGSKWYLHHLDKHITESKKQILGQGTILVPNKRNPNDTIVPPSNSIWTPEEKESFFALLSRHSRYRVDLISEELKSKTPEEIEWYLDLLELGSRIVGQVDRKRSQYHENLPNERKKWDGVRSWRGGIAPGAREISDRWIEKEEELSEIVINQIHKREQEEKSILKRRERKLQRKALSNSISLGNFEDDDDEEDEGKKPIDASTAYRRNKILENHPTYRKMENDWEINDYLESINSENLTTINNLLKPDWSNWYSDRVRGNSRGKFENHDIIENEELEANEEKGEAGEEDNTCNNNKPIKGDPKGKIIIDQMNYENIITIPKKERTNEQKKLLAEIINRRRNREKYRVSKLIKEKGLTKDEIDLAGGADAIFASLDQNQNENQNENQDDIKLENDLPNKLKRLNQASKEIMQNEATLSKLRRIGMYDHLLLSGIEVFNFKMIERVTRLLNPDQPRHLSYPVLKGIHTLLVHQLRQLIYHSITIAEQSNHQQPPLDEETVPTLNADHVHQALLRANLKHPQEIIQDFIDRIFQDDEGEDDKERTDDKDEELVRIPQYNQAIFPPGEIPWRDIPFISTQNTTQNEHDDEGKDNIQDILEDDGLSDCATELEDNELDAALNTLDEAYDRTHEDLLWASMKNDKIEEFEESHRIMGNVVDDMRQISRLNKEEIKAEQEYLSLLLQIDSSRRKRKYVERQQQRYPTYRIKLSARSNRRMKSTAWIIDSDIDSDEDDNNYVWNPNKDDSDIGMTEEEQGDNDNDDDDENQDQEEEGQEDEEDEVSDQEEQDELLENEKGDEGGR</sequence>
<dbReference type="GeneID" id="91097022"/>
<proteinExistence type="predicted"/>
<feature type="coiled-coil region" evidence="1">
    <location>
        <begin position="380"/>
        <end position="428"/>
    </location>
</feature>
<evidence type="ECO:0000256" key="1">
    <source>
        <dbReference type="SAM" id="Coils"/>
    </source>
</evidence>
<evidence type="ECO:0008006" key="5">
    <source>
        <dbReference type="Google" id="ProtNLM"/>
    </source>
</evidence>
<feature type="region of interest" description="Disordered" evidence="2">
    <location>
        <begin position="187"/>
        <end position="207"/>
    </location>
</feature>
<feature type="compositionally biased region" description="Basic and acidic residues" evidence="2">
    <location>
        <begin position="794"/>
        <end position="803"/>
    </location>
</feature>
<evidence type="ECO:0000313" key="4">
    <source>
        <dbReference type="Proteomes" id="UP001355207"/>
    </source>
</evidence>
<dbReference type="GO" id="GO:0042790">
    <property type="term" value="P:nucleolar large rRNA transcription by RNA polymerase I"/>
    <property type="evidence" value="ECO:0007669"/>
    <property type="project" value="InterPro"/>
</dbReference>
<evidence type="ECO:0000256" key="2">
    <source>
        <dbReference type="SAM" id="MobiDB-lite"/>
    </source>
</evidence>
<accession>A0AAX4K1Z6</accession>
<dbReference type="InterPro" id="IPR039601">
    <property type="entry name" value="Rrn5"/>
</dbReference>
<dbReference type="InterPro" id="IPR001005">
    <property type="entry name" value="SANT/Myb"/>
</dbReference>
<dbReference type="PANTHER" id="PTHR28079">
    <property type="entry name" value="RNA POLYMERASE I-SPECIFIC TRANSCRIPTION INITIATION FACTOR RRN5"/>
    <property type="match status" value="1"/>
</dbReference>
<dbReference type="RefSeq" id="XP_066078171.1">
    <property type="nucleotide sequence ID" value="XM_066222074.1"/>
</dbReference>
<feature type="region of interest" description="Disordered" evidence="2">
    <location>
        <begin position="283"/>
        <end position="309"/>
    </location>
</feature>
<dbReference type="CDD" id="cd00167">
    <property type="entry name" value="SANT"/>
    <property type="match status" value="1"/>
</dbReference>